<dbReference type="InterPro" id="IPR036388">
    <property type="entry name" value="WH-like_DNA-bd_sf"/>
</dbReference>
<dbReference type="InterPro" id="IPR014284">
    <property type="entry name" value="RNA_pol_sigma-70_dom"/>
</dbReference>
<comment type="caution">
    <text evidence="8">The sequence shown here is derived from an EMBL/GenBank/DDBJ whole genome shotgun (WGS) entry which is preliminary data.</text>
</comment>
<dbReference type="PANTHER" id="PTHR43133:SF8">
    <property type="entry name" value="RNA POLYMERASE SIGMA FACTOR HI_1459-RELATED"/>
    <property type="match status" value="1"/>
</dbReference>
<dbReference type="EMBL" id="RFFG01000041">
    <property type="protein sequence ID" value="RMI41626.1"/>
    <property type="molecule type" value="Genomic_DNA"/>
</dbReference>
<dbReference type="InterPro" id="IPR013324">
    <property type="entry name" value="RNA_pol_sigma_r3/r4-like"/>
</dbReference>
<feature type="domain" description="RNA polymerase sigma-70 region 2" evidence="6">
    <location>
        <begin position="16"/>
        <end position="83"/>
    </location>
</feature>
<evidence type="ECO:0000256" key="1">
    <source>
        <dbReference type="ARBA" id="ARBA00010641"/>
    </source>
</evidence>
<feature type="domain" description="RNA polymerase sigma factor 70 region 4 type 2" evidence="7">
    <location>
        <begin position="117"/>
        <end position="166"/>
    </location>
</feature>
<dbReference type="SUPFAM" id="SSF88946">
    <property type="entry name" value="Sigma2 domain of RNA polymerase sigma factors"/>
    <property type="match status" value="1"/>
</dbReference>
<reference evidence="8 9" key="1">
    <citation type="submission" date="2018-10" db="EMBL/GenBank/DDBJ databases">
        <title>Isolation from soil.</title>
        <authorList>
            <person name="Hu J."/>
        </authorList>
    </citation>
    <scope>NUCLEOTIDE SEQUENCE [LARGE SCALE GENOMIC DNA]</scope>
    <source>
        <strain evidence="8 9">NEAU-Ht49</strain>
    </source>
</reference>
<comment type="similarity">
    <text evidence="1">Belongs to the sigma-70 factor family. ECF subfamily.</text>
</comment>
<dbReference type="GO" id="GO:0006352">
    <property type="term" value="P:DNA-templated transcription initiation"/>
    <property type="evidence" value="ECO:0007669"/>
    <property type="project" value="InterPro"/>
</dbReference>
<dbReference type="Gene3D" id="1.10.1740.10">
    <property type="match status" value="1"/>
</dbReference>
<dbReference type="SUPFAM" id="SSF88659">
    <property type="entry name" value="Sigma3 and sigma4 domains of RNA polymerase sigma factors"/>
    <property type="match status" value="1"/>
</dbReference>
<dbReference type="GO" id="GO:0003677">
    <property type="term" value="F:DNA binding"/>
    <property type="evidence" value="ECO:0007669"/>
    <property type="project" value="UniProtKB-KW"/>
</dbReference>
<dbReference type="NCBIfam" id="TIGR02937">
    <property type="entry name" value="sigma70-ECF"/>
    <property type="match status" value="1"/>
</dbReference>
<dbReference type="Pfam" id="PF08281">
    <property type="entry name" value="Sigma70_r4_2"/>
    <property type="match status" value="1"/>
</dbReference>
<dbReference type="InterPro" id="IPR013325">
    <property type="entry name" value="RNA_pol_sigma_r2"/>
</dbReference>
<evidence type="ECO:0000259" key="7">
    <source>
        <dbReference type="Pfam" id="PF08281"/>
    </source>
</evidence>
<keyword evidence="4" id="KW-0238">DNA-binding</keyword>
<protein>
    <submittedName>
        <fullName evidence="8">RNA polymerase sigma factor</fullName>
    </submittedName>
</protein>
<evidence type="ECO:0000313" key="9">
    <source>
        <dbReference type="Proteomes" id="UP000282674"/>
    </source>
</evidence>
<keyword evidence="2" id="KW-0805">Transcription regulation</keyword>
<dbReference type="AlphaFoldDB" id="A0A3M2LWX4"/>
<proteinExistence type="inferred from homology"/>
<keyword evidence="3" id="KW-0731">Sigma factor</keyword>
<evidence type="ECO:0000256" key="2">
    <source>
        <dbReference type="ARBA" id="ARBA00023015"/>
    </source>
</evidence>
<gene>
    <name evidence="8" type="ORF">EBO15_22700</name>
</gene>
<dbReference type="PANTHER" id="PTHR43133">
    <property type="entry name" value="RNA POLYMERASE ECF-TYPE SIGMA FACTO"/>
    <property type="match status" value="1"/>
</dbReference>
<accession>A0A3M2LWX4</accession>
<sequence>MLAASVQDGDHFTAVYDRYYADVHRYVAGRLGPQTAEDVVAETFLTAFRRRDTFDPSRGSVRPWLFGIATNLIAQHRRTETRRYKMLAQVVVERDPAGHEDRVAASVSAERLQPSLARGLAALSHKDRDVVLLKALAQLTHEEIADVLGVPYGTVGSRLSRARKKLRAGLPAHSEGL</sequence>
<dbReference type="OrthoDB" id="5518337at2"/>
<dbReference type="CDD" id="cd06171">
    <property type="entry name" value="Sigma70_r4"/>
    <property type="match status" value="1"/>
</dbReference>
<dbReference type="InterPro" id="IPR013249">
    <property type="entry name" value="RNA_pol_sigma70_r4_t2"/>
</dbReference>
<dbReference type="Proteomes" id="UP000282674">
    <property type="component" value="Unassembled WGS sequence"/>
</dbReference>
<evidence type="ECO:0000259" key="6">
    <source>
        <dbReference type="Pfam" id="PF04542"/>
    </source>
</evidence>
<evidence type="ECO:0000313" key="8">
    <source>
        <dbReference type="EMBL" id="RMI41626.1"/>
    </source>
</evidence>
<dbReference type="Gene3D" id="1.10.10.10">
    <property type="entry name" value="Winged helix-like DNA-binding domain superfamily/Winged helix DNA-binding domain"/>
    <property type="match status" value="1"/>
</dbReference>
<evidence type="ECO:0000256" key="3">
    <source>
        <dbReference type="ARBA" id="ARBA00023082"/>
    </source>
</evidence>
<evidence type="ECO:0000256" key="5">
    <source>
        <dbReference type="ARBA" id="ARBA00023163"/>
    </source>
</evidence>
<dbReference type="Pfam" id="PF04542">
    <property type="entry name" value="Sigma70_r2"/>
    <property type="match status" value="1"/>
</dbReference>
<dbReference type="InterPro" id="IPR007627">
    <property type="entry name" value="RNA_pol_sigma70_r2"/>
</dbReference>
<evidence type="ECO:0000256" key="4">
    <source>
        <dbReference type="ARBA" id="ARBA00023125"/>
    </source>
</evidence>
<keyword evidence="9" id="KW-1185">Reference proteome</keyword>
<name>A0A3M2LWX4_9ACTN</name>
<organism evidence="8 9">
    <name type="scientific">Actinomadura harenae</name>
    <dbReference type="NCBI Taxonomy" id="2483351"/>
    <lineage>
        <taxon>Bacteria</taxon>
        <taxon>Bacillati</taxon>
        <taxon>Actinomycetota</taxon>
        <taxon>Actinomycetes</taxon>
        <taxon>Streptosporangiales</taxon>
        <taxon>Thermomonosporaceae</taxon>
        <taxon>Actinomadura</taxon>
    </lineage>
</organism>
<dbReference type="InterPro" id="IPR039425">
    <property type="entry name" value="RNA_pol_sigma-70-like"/>
</dbReference>
<dbReference type="GO" id="GO:0016987">
    <property type="term" value="F:sigma factor activity"/>
    <property type="evidence" value="ECO:0007669"/>
    <property type="project" value="UniProtKB-KW"/>
</dbReference>
<keyword evidence="5" id="KW-0804">Transcription</keyword>